<accession>A0A1L6RAY7</accession>
<dbReference type="AlphaFoldDB" id="A0A1L6RAY7"/>
<dbReference type="OrthoDB" id="9810250at2"/>
<dbReference type="InterPro" id="IPR009057">
    <property type="entry name" value="Homeodomain-like_sf"/>
</dbReference>
<dbReference type="Gene3D" id="1.10.357.10">
    <property type="entry name" value="Tetracycline Repressor, domain 2"/>
    <property type="match status" value="1"/>
</dbReference>
<dbReference type="EMBL" id="CP014332">
    <property type="protein sequence ID" value="APS41719.1"/>
    <property type="molecule type" value="Genomic_DNA"/>
</dbReference>
<evidence type="ECO:0008006" key="3">
    <source>
        <dbReference type="Google" id="ProtNLM"/>
    </source>
</evidence>
<evidence type="ECO:0000313" key="1">
    <source>
        <dbReference type="EMBL" id="APS41719.1"/>
    </source>
</evidence>
<evidence type="ECO:0000313" key="2">
    <source>
        <dbReference type="Proteomes" id="UP000185473"/>
    </source>
</evidence>
<dbReference type="SUPFAM" id="SSF46689">
    <property type="entry name" value="Homeodomain-like"/>
    <property type="match status" value="1"/>
</dbReference>
<name>A0A1L6RAY7_9LACO</name>
<dbReference type="Proteomes" id="UP000185473">
    <property type="component" value="Chromosome"/>
</dbReference>
<sequence>MDLRFLRTETMIKEKFIEQLLVMPFHDMTVTKLAKISMIDRTTFYTHYSSTFELASALIADYLAPFKSAFEQGEKQRHLQSSFDSYSFFSDELVDYLLDNKQTIQLLREISLGKMSFDPQLRQLFVDIYSKIFNRKQSDFVIYLVVSLAMSNVDFILNEGRLPKREELQDGIDLMSAAINK</sequence>
<dbReference type="KEGG" id="wjo:FOL01_0860"/>
<protein>
    <recommendedName>
        <fullName evidence="3">Transcriptional regulator, TetR family</fullName>
    </recommendedName>
</protein>
<keyword evidence="2" id="KW-1185">Reference proteome</keyword>
<organism evidence="1 2">
    <name type="scientific">Weissella jogaejeotgali</name>
    <dbReference type="NCBI Taxonomy" id="1631871"/>
    <lineage>
        <taxon>Bacteria</taxon>
        <taxon>Bacillati</taxon>
        <taxon>Bacillota</taxon>
        <taxon>Bacilli</taxon>
        <taxon>Lactobacillales</taxon>
        <taxon>Lactobacillaceae</taxon>
        <taxon>Weissella</taxon>
    </lineage>
</organism>
<dbReference type="RefSeq" id="WP_075269550.1">
    <property type="nucleotide sequence ID" value="NZ_CP014332.1"/>
</dbReference>
<gene>
    <name evidence="1" type="ORF">FOL01_0860</name>
</gene>
<proteinExistence type="predicted"/>
<dbReference type="STRING" id="1631871.FOL01_0860"/>
<reference evidence="1 2" key="1">
    <citation type="submission" date="2016-02" db="EMBL/GenBank/DDBJ databases">
        <title>Complete Genome Sequence of Weissella jogaejeotgali FOL01.</title>
        <authorList>
            <person name="Lee J.-H."/>
            <person name="Ku H.-J."/>
        </authorList>
    </citation>
    <scope>NUCLEOTIDE SEQUENCE [LARGE SCALE GENOMIC DNA]</scope>
    <source>
        <strain evidence="1 2">FOL01</strain>
    </source>
</reference>